<sequence length="66" mass="7532">MHCACVKLRPPLTFFLVYSPPLLFQHSGSAHGKERASACRGEQQRGELRHKRHDPRGDLRPQICPL</sequence>
<protein>
    <submittedName>
        <fullName evidence="2">Uncharacterized protein</fullName>
    </submittedName>
</protein>
<accession>A0A2G9RYR1</accession>
<gene>
    <name evidence="2" type="ORF">AB205_0136060</name>
</gene>
<organism evidence="2 3">
    <name type="scientific">Aquarana catesbeiana</name>
    <name type="common">American bullfrog</name>
    <name type="synonym">Rana catesbeiana</name>
    <dbReference type="NCBI Taxonomy" id="8400"/>
    <lineage>
        <taxon>Eukaryota</taxon>
        <taxon>Metazoa</taxon>
        <taxon>Chordata</taxon>
        <taxon>Craniata</taxon>
        <taxon>Vertebrata</taxon>
        <taxon>Euteleostomi</taxon>
        <taxon>Amphibia</taxon>
        <taxon>Batrachia</taxon>
        <taxon>Anura</taxon>
        <taxon>Neobatrachia</taxon>
        <taxon>Ranoidea</taxon>
        <taxon>Ranidae</taxon>
        <taxon>Aquarana</taxon>
    </lineage>
</organism>
<keyword evidence="3" id="KW-1185">Reference proteome</keyword>
<reference evidence="3" key="1">
    <citation type="journal article" date="2017" name="Nat. Commun.">
        <title>The North American bullfrog draft genome provides insight into hormonal regulation of long noncoding RNA.</title>
        <authorList>
            <person name="Hammond S.A."/>
            <person name="Warren R.L."/>
            <person name="Vandervalk B.P."/>
            <person name="Kucuk E."/>
            <person name="Khan H."/>
            <person name="Gibb E.A."/>
            <person name="Pandoh P."/>
            <person name="Kirk H."/>
            <person name="Zhao Y."/>
            <person name="Jones M."/>
            <person name="Mungall A.J."/>
            <person name="Coope R."/>
            <person name="Pleasance S."/>
            <person name="Moore R.A."/>
            <person name="Holt R.A."/>
            <person name="Round J.M."/>
            <person name="Ohora S."/>
            <person name="Walle B.V."/>
            <person name="Veldhoen N."/>
            <person name="Helbing C.C."/>
            <person name="Birol I."/>
        </authorList>
    </citation>
    <scope>NUCLEOTIDE SEQUENCE [LARGE SCALE GENOMIC DNA]</scope>
</reference>
<evidence type="ECO:0000256" key="1">
    <source>
        <dbReference type="SAM" id="MobiDB-lite"/>
    </source>
</evidence>
<dbReference type="EMBL" id="KV929319">
    <property type="protein sequence ID" value="PIO33002.1"/>
    <property type="molecule type" value="Genomic_DNA"/>
</dbReference>
<dbReference type="Proteomes" id="UP000228934">
    <property type="component" value="Unassembled WGS sequence"/>
</dbReference>
<evidence type="ECO:0000313" key="3">
    <source>
        <dbReference type="Proteomes" id="UP000228934"/>
    </source>
</evidence>
<feature type="compositionally biased region" description="Basic and acidic residues" evidence="1">
    <location>
        <begin position="31"/>
        <end position="47"/>
    </location>
</feature>
<feature type="region of interest" description="Disordered" evidence="1">
    <location>
        <begin position="27"/>
        <end position="66"/>
    </location>
</feature>
<evidence type="ECO:0000313" key="2">
    <source>
        <dbReference type="EMBL" id="PIO33002.1"/>
    </source>
</evidence>
<proteinExistence type="predicted"/>
<name>A0A2G9RYR1_AQUCT</name>
<dbReference type="AlphaFoldDB" id="A0A2G9RYR1"/>